<keyword evidence="3 12" id="KW-0808">Transferase</keyword>
<dbReference type="InterPro" id="IPR036977">
    <property type="entry name" value="DNA_primase_Znf_CHC2"/>
</dbReference>
<dbReference type="PANTHER" id="PTHR30313">
    <property type="entry name" value="DNA PRIMASE"/>
    <property type="match status" value="1"/>
</dbReference>
<keyword evidence="15" id="KW-0175">Coiled coil</keyword>
<dbReference type="GO" id="GO:0005737">
    <property type="term" value="C:cytoplasm"/>
    <property type="evidence" value="ECO:0007669"/>
    <property type="project" value="TreeGrafter"/>
</dbReference>
<dbReference type="AlphaFoldDB" id="A0A2H0K6P3"/>
<dbReference type="Gene3D" id="3.90.580.10">
    <property type="entry name" value="Zinc finger, CHC2-type domain"/>
    <property type="match status" value="1"/>
</dbReference>
<keyword evidence="4 12" id="KW-0548">Nucleotidyltransferase</keyword>
<dbReference type="InterPro" id="IPR034151">
    <property type="entry name" value="TOPRIM_DnaG_bac"/>
</dbReference>
<dbReference type="EMBL" id="PCVC01000047">
    <property type="protein sequence ID" value="PIQ66917.1"/>
    <property type="molecule type" value="Genomic_DNA"/>
</dbReference>
<dbReference type="GO" id="GO:0003899">
    <property type="term" value="F:DNA-directed RNA polymerase activity"/>
    <property type="evidence" value="ECO:0007669"/>
    <property type="project" value="UniProtKB-UniRule"/>
</dbReference>
<keyword evidence="10 12" id="KW-0238">DNA-binding</keyword>
<comment type="domain">
    <text evidence="12">Contains an N-terminal zinc-binding domain, a central core domain that contains the primase activity, and a C-terminal DnaB-binding domain.</text>
</comment>
<dbReference type="SUPFAM" id="SSF56731">
    <property type="entry name" value="DNA primase core"/>
    <property type="match status" value="1"/>
</dbReference>
<dbReference type="PANTHER" id="PTHR30313:SF2">
    <property type="entry name" value="DNA PRIMASE"/>
    <property type="match status" value="1"/>
</dbReference>
<evidence type="ECO:0000256" key="15">
    <source>
        <dbReference type="SAM" id="Coils"/>
    </source>
</evidence>
<dbReference type="SMART" id="SM00493">
    <property type="entry name" value="TOPRIM"/>
    <property type="match status" value="1"/>
</dbReference>
<dbReference type="Pfam" id="PF08275">
    <property type="entry name" value="DNAG_N"/>
    <property type="match status" value="1"/>
</dbReference>
<evidence type="ECO:0000256" key="13">
    <source>
        <dbReference type="PIRNR" id="PIRNR002811"/>
    </source>
</evidence>
<keyword evidence="9" id="KW-0460">Magnesium</keyword>
<sequence length="582" mass="66543">MSSSVEKIKDKLPIEEVISSYIKLEKSGNNFKAKCPFHNERTPSFFVSPSRGSYYCFGCGVKGDIFTFVQEFEGTDFLGSLKILAERAGVPLERVNLKEKGEKERLYQTLETATLFFVKNLNDNPDVIQYLEKRGLKKETIEEWRLGFVNDEWRSLIQYLKEKDFKEEEIVKSGLAKKSESQSSDGAGYYDVFRGRIMFPIFDNSNRIIGFSGRIFHESKNAPKYLNTPETILFRKSEVLYGINKAKNFIRSKDYSVLVEGQMDLLMSHQSGSTNTVATSGTAFTREHLDKLRKLSNKILMVFDSDNAGFMATNKSAVLALSMGMEVKVAQLPAGLDPASLICKDIELWKDSLRNSKHIIDFYLDHLLLEKKDKIKTAKEIQLRVLPYVAMLQSSIEQSHFVSQISRKTGIREEAIWNDLKNTKQPNIIQEADSIDAKILSDERKKRSSVQRRIVGIISWLESVEEPVVSVKDVRSAIKKFVGEDGLNKILNDYKGENEELVFESEAYYDNSDKLKKEINELLSHFEEDFLREEFLNAMSELQEHEQKHDEKKAKELLKVCQSISVKLGELTKKKTVGESVG</sequence>
<dbReference type="InterPro" id="IPR013264">
    <property type="entry name" value="DNAG_N"/>
</dbReference>
<dbReference type="Pfam" id="PF13155">
    <property type="entry name" value="Toprim_2"/>
    <property type="match status" value="1"/>
</dbReference>
<dbReference type="Gene3D" id="3.90.980.10">
    <property type="entry name" value="DNA primase, catalytic core, N-terminal domain"/>
    <property type="match status" value="1"/>
</dbReference>
<evidence type="ECO:0000256" key="6">
    <source>
        <dbReference type="ARBA" id="ARBA00022723"/>
    </source>
</evidence>
<dbReference type="Gene3D" id="3.40.1360.10">
    <property type="match status" value="1"/>
</dbReference>
<gene>
    <name evidence="12 17" type="primary">dnaG</name>
    <name evidence="17" type="ORF">COV95_01550</name>
</gene>
<keyword evidence="8 12" id="KW-0862">Zinc</keyword>
<dbReference type="HAMAP" id="MF_00974">
    <property type="entry name" value="DNA_primase_DnaG"/>
    <property type="match status" value="1"/>
</dbReference>
<keyword evidence="1 12" id="KW-0240">DNA-directed RNA polymerase</keyword>
<dbReference type="InterPro" id="IPR006295">
    <property type="entry name" value="DNA_primase_DnaG"/>
</dbReference>
<dbReference type="FunFam" id="3.90.580.10:FF:000001">
    <property type="entry name" value="DNA primase"/>
    <property type="match status" value="1"/>
</dbReference>
<dbReference type="GO" id="GO:1990077">
    <property type="term" value="C:primosome complex"/>
    <property type="evidence" value="ECO:0007669"/>
    <property type="project" value="UniProtKB-KW"/>
</dbReference>
<keyword evidence="6 12" id="KW-0479">Metal-binding</keyword>
<keyword evidence="7 12" id="KW-0863">Zinc-finger</keyword>
<feature type="coiled-coil region" evidence="15">
    <location>
        <begin position="528"/>
        <end position="555"/>
    </location>
</feature>
<evidence type="ECO:0000256" key="11">
    <source>
        <dbReference type="ARBA" id="ARBA00023163"/>
    </source>
</evidence>
<evidence type="ECO:0000256" key="8">
    <source>
        <dbReference type="ARBA" id="ARBA00022833"/>
    </source>
</evidence>
<evidence type="ECO:0000313" key="18">
    <source>
        <dbReference type="Proteomes" id="UP000229834"/>
    </source>
</evidence>
<evidence type="ECO:0000256" key="2">
    <source>
        <dbReference type="ARBA" id="ARBA00022515"/>
    </source>
</evidence>
<dbReference type="InterPro" id="IPR050219">
    <property type="entry name" value="DnaG_primase"/>
</dbReference>
<comment type="similarity">
    <text evidence="12 13">Belongs to the DnaG primase family.</text>
</comment>
<keyword evidence="2 12" id="KW-0639">Primosome</keyword>
<reference evidence="17 18" key="1">
    <citation type="submission" date="2017-09" db="EMBL/GenBank/DDBJ databases">
        <title>Depth-based differentiation of microbial function through sediment-hosted aquifers and enrichment of novel symbionts in the deep terrestrial subsurface.</title>
        <authorList>
            <person name="Probst A.J."/>
            <person name="Ladd B."/>
            <person name="Jarett J.K."/>
            <person name="Geller-Mcgrath D.E."/>
            <person name="Sieber C.M."/>
            <person name="Emerson J.B."/>
            <person name="Anantharaman K."/>
            <person name="Thomas B.C."/>
            <person name="Malmstrom R."/>
            <person name="Stieglmeier M."/>
            <person name="Klingl A."/>
            <person name="Woyke T."/>
            <person name="Ryan C.M."/>
            <person name="Banfield J.F."/>
        </authorList>
    </citation>
    <scope>NUCLEOTIDE SEQUENCE [LARGE SCALE GENOMIC DNA]</scope>
    <source>
        <strain evidence="17">CG11_big_fil_rev_8_21_14_0_20_40_24</strain>
    </source>
</reference>
<evidence type="ECO:0000256" key="1">
    <source>
        <dbReference type="ARBA" id="ARBA00022478"/>
    </source>
</evidence>
<comment type="catalytic activity">
    <reaction evidence="12">
        <text>ssDNA + n NTP = ssDNA/pppN(pN)n-1 hybrid + (n-1) diphosphate.</text>
        <dbReference type="EC" id="2.7.7.101"/>
    </reaction>
</comment>
<dbReference type="GO" id="GO:0000428">
    <property type="term" value="C:DNA-directed RNA polymerase complex"/>
    <property type="evidence" value="ECO:0007669"/>
    <property type="project" value="UniProtKB-KW"/>
</dbReference>
<dbReference type="EC" id="2.7.7.101" evidence="12"/>
<dbReference type="PIRSF" id="PIRSF002811">
    <property type="entry name" value="DnaG"/>
    <property type="match status" value="1"/>
</dbReference>
<dbReference type="Pfam" id="PF01807">
    <property type="entry name" value="Zn_ribbon_DnaG"/>
    <property type="match status" value="1"/>
</dbReference>
<dbReference type="GO" id="GO:0003677">
    <property type="term" value="F:DNA binding"/>
    <property type="evidence" value="ECO:0007669"/>
    <property type="project" value="UniProtKB-KW"/>
</dbReference>
<evidence type="ECO:0000313" key="17">
    <source>
        <dbReference type="EMBL" id="PIQ66917.1"/>
    </source>
</evidence>
<dbReference type="SUPFAM" id="SSF57783">
    <property type="entry name" value="Zinc beta-ribbon"/>
    <property type="match status" value="1"/>
</dbReference>
<organism evidence="17 18">
    <name type="scientific">Candidatus Zambryskibacteria bacterium CG11_big_fil_rev_8_21_14_0_20_40_24</name>
    <dbReference type="NCBI Taxonomy" id="1975116"/>
    <lineage>
        <taxon>Bacteria</taxon>
        <taxon>Candidatus Zambryskiibacteriota</taxon>
    </lineage>
</organism>
<evidence type="ECO:0000256" key="4">
    <source>
        <dbReference type="ARBA" id="ARBA00022695"/>
    </source>
</evidence>
<accession>A0A2H0K6P3</accession>
<dbReference type="NCBIfam" id="TIGR01391">
    <property type="entry name" value="dnaG"/>
    <property type="match status" value="1"/>
</dbReference>
<dbReference type="InterPro" id="IPR002694">
    <property type="entry name" value="Znf_CHC2"/>
</dbReference>
<evidence type="ECO:0000259" key="16">
    <source>
        <dbReference type="PROSITE" id="PS50880"/>
    </source>
</evidence>
<dbReference type="CDD" id="cd03364">
    <property type="entry name" value="TOPRIM_DnaG_primases"/>
    <property type="match status" value="1"/>
</dbReference>
<keyword evidence="11 12" id="KW-0804">Transcription</keyword>
<comment type="cofactor">
    <cofactor evidence="12 13 14">
        <name>Zn(2+)</name>
        <dbReference type="ChEBI" id="CHEBI:29105"/>
    </cofactor>
    <text evidence="12 13 14">Binds 1 zinc ion per monomer.</text>
</comment>
<name>A0A2H0K6P3_9BACT</name>
<dbReference type="InterPro" id="IPR030846">
    <property type="entry name" value="DnaG_bac"/>
</dbReference>
<dbReference type="Proteomes" id="UP000229834">
    <property type="component" value="Unassembled WGS sequence"/>
</dbReference>
<evidence type="ECO:0000256" key="5">
    <source>
        <dbReference type="ARBA" id="ARBA00022705"/>
    </source>
</evidence>
<dbReference type="GO" id="GO:0006269">
    <property type="term" value="P:DNA replication, synthesis of primer"/>
    <property type="evidence" value="ECO:0007669"/>
    <property type="project" value="UniProtKB-UniRule"/>
</dbReference>
<evidence type="ECO:0000256" key="14">
    <source>
        <dbReference type="PIRSR" id="PIRSR002811-1"/>
    </source>
</evidence>
<comment type="caution">
    <text evidence="17">The sequence shown here is derived from an EMBL/GenBank/DDBJ whole genome shotgun (WGS) entry which is preliminary data.</text>
</comment>
<dbReference type="InterPro" id="IPR037068">
    <property type="entry name" value="DNA_primase_core_N_sf"/>
</dbReference>
<feature type="zinc finger region" description="CHC2-type" evidence="12 14">
    <location>
        <begin position="35"/>
        <end position="59"/>
    </location>
</feature>
<feature type="domain" description="Toprim" evidence="16">
    <location>
        <begin position="254"/>
        <end position="335"/>
    </location>
</feature>
<protein>
    <recommendedName>
        <fullName evidence="12 13">DNA primase</fullName>
        <ecNumber evidence="12">2.7.7.101</ecNumber>
    </recommendedName>
</protein>
<dbReference type="InterPro" id="IPR006171">
    <property type="entry name" value="TOPRIM_dom"/>
</dbReference>
<proteinExistence type="inferred from homology"/>
<evidence type="ECO:0000256" key="3">
    <source>
        <dbReference type="ARBA" id="ARBA00022679"/>
    </source>
</evidence>
<keyword evidence="5 12" id="KW-0235">DNA replication</keyword>
<evidence type="ECO:0000256" key="7">
    <source>
        <dbReference type="ARBA" id="ARBA00022771"/>
    </source>
</evidence>
<dbReference type="SMART" id="SM00400">
    <property type="entry name" value="ZnF_CHCC"/>
    <property type="match status" value="1"/>
</dbReference>
<dbReference type="GO" id="GO:0008270">
    <property type="term" value="F:zinc ion binding"/>
    <property type="evidence" value="ECO:0007669"/>
    <property type="project" value="UniProtKB-UniRule"/>
</dbReference>
<evidence type="ECO:0000256" key="12">
    <source>
        <dbReference type="HAMAP-Rule" id="MF_00974"/>
    </source>
</evidence>
<comment type="subunit">
    <text evidence="12">Monomer. Interacts with DnaB.</text>
</comment>
<dbReference type="PROSITE" id="PS50880">
    <property type="entry name" value="TOPRIM"/>
    <property type="match status" value="1"/>
</dbReference>
<evidence type="ECO:0000256" key="10">
    <source>
        <dbReference type="ARBA" id="ARBA00023125"/>
    </source>
</evidence>
<comment type="function">
    <text evidence="12 13">RNA polymerase that catalyzes the synthesis of short RNA molecules used as primers for DNA polymerase during DNA replication.</text>
</comment>
<evidence type="ECO:0000256" key="9">
    <source>
        <dbReference type="ARBA" id="ARBA00022842"/>
    </source>
</evidence>